<organism evidence="1 2">
    <name type="scientific">Halopseudomonas bauzanensis</name>
    <dbReference type="NCBI Taxonomy" id="653930"/>
    <lineage>
        <taxon>Bacteria</taxon>
        <taxon>Pseudomonadati</taxon>
        <taxon>Pseudomonadota</taxon>
        <taxon>Gammaproteobacteria</taxon>
        <taxon>Pseudomonadales</taxon>
        <taxon>Pseudomonadaceae</taxon>
        <taxon>Halopseudomonas</taxon>
    </lineage>
</organism>
<protein>
    <submittedName>
        <fullName evidence="1">Uncharacterized protein</fullName>
    </submittedName>
</protein>
<evidence type="ECO:0000313" key="2">
    <source>
        <dbReference type="Proteomes" id="UP000305198"/>
    </source>
</evidence>
<dbReference type="RefSeq" id="WP_136869956.1">
    <property type="nucleotide sequence ID" value="NZ_SWAV01000005.1"/>
</dbReference>
<evidence type="ECO:0000313" key="1">
    <source>
        <dbReference type="EMBL" id="TKA90404.1"/>
    </source>
</evidence>
<dbReference type="AlphaFoldDB" id="A0A4U0YL00"/>
<name>A0A4U0YL00_9GAMM</name>
<comment type="caution">
    <text evidence="1">The sequence shown here is derived from an EMBL/GenBank/DDBJ whole genome shotgun (WGS) entry which is preliminary data.</text>
</comment>
<dbReference type="Proteomes" id="UP000305198">
    <property type="component" value="Unassembled WGS sequence"/>
</dbReference>
<accession>A0A4U0YL00</accession>
<sequence length="260" mass="28801">MSRFILQWRLVWNFNGLAKNLMPIRFRVLVDGVPTESSKLIRIARGVSVTERATATLLSAKEFTPYIRLYDRVWLERSNWLVIVEDLLAEPPIYKGTLLSITEAGTYTINIWTGAGGSAGGDPATVAGFVRVDGVPAERDVVALERTDNGDWRVAGFSRIADSGDIELRTLGGRIYSVAVDDYGIEFLSGLPVTVGQRIRPTQFRGWLYEVTEGGTLPLSEPQWWAIEGENPSRPLGTARAVAVRYYRPLAHGPVPVEII</sequence>
<dbReference type="EMBL" id="SWAV01000005">
    <property type="protein sequence ID" value="TKA90404.1"/>
    <property type="molecule type" value="Genomic_DNA"/>
</dbReference>
<proteinExistence type="predicted"/>
<reference evidence="1 2" key="1">
    <citation type="submission" date="2019-04" db="EMBL/GenBank/DDBJ databases">
        <title>Crypto-aerobic microbial life in anoxic (sulfidic) marine sediments.</title>
        <authorList>
            <person name="Bhattacharya S."/>
            <person name="Roy C."/>
            <person name="Mondal N."/>
            <person name="Sarkar J."/>
            <person name="Mandal S."/>
            <person name="Rameez M.J."/>
            <person name="Ghosh W."/>
        </authorList>
    </citation>
    <scope>NUCLEOTIDE SEQUENCE [LARGE SCALE GENOMIC DNA]</scope>
    <source>
        <strain evidence="1 2">SBBB</strain>
    </source>
</reference>
<gene>
    <name evidence="1" type="ORF">FA869_14920</name>
</gene>